<dbReference type="SUPFAM" id="SSF54631">
    <property type="entry name" value="CBS-domain pair"/>
    <property type="match status" value="1"/>
</dbReference>
<dbReference type="eggNOG" id="COG0517">
    <property type="taxonomic scope" value="Bacteria"/>
</dbReference>
<dbReference type="Pfam" id="PF00571">
    <property type="entry name" value="CBS"/>
    <property type="match status" value="2"/>
</dbReference>
<keyword evidence="5" id="KW-1185">Reference proteome</keyword>
<dbReference type="AlphaFoldDB" id="F0SG06"/>
<dbReference type="HOGENOM" id="CLU_1577342_0_0_0"/>
<dbReference type="KEGG" id="pbs:Plabr_0668"/>
<dbReference type="InterPro" id="IPR046342">
    <property type="entry name" value="CBS_dom_sf"/>
</dbReference>
<dbReference type="SMART" id="SM00116">
    <property type="entry name" value="CBS"/>
    <property type="match status" value="2"/>
</dbReference>
<dbReference type="PANTHER" id="PTHR48108">
    <property type="entry name" value="CBS DOMAIN-CONTAINING PROTEIN CBSX2, CHLOROPLASTIC"/>
    <property type="match status" value="1"/>
</dbReference>
<organism evidence="4 5">
    <name type="scientific">Rubinisphaera brasiliensis (strain ATCC 49424 / DSM 5305 / JCM 21570 / IAM 15109 / NBRC 103401 / IFAM 1448)</name>
    <name type="common">Planctomyces brasiliensis</name>
    <dbReference type="NCBI Taxonomy" id="756272"/>
    <lineage>
        <taxon>Bacteria</taxon>
        <taxon>Pseudomonadati</taxon>
        <taxon>Planctomycetota</taxon>
        <taxon>Planctomycetia</taxon>
        <taxon>Planctomycetales</taxon>
        <taxon>Planctomycetaceae</taxon>
        <taxon>Rubinisphaera</taxon>
    </lineage>
</organism>
<dbReference type="PROSITE" id="PS51371">
    <property type="entry name" value="CBS"/>
    <property type="match status" value="2"/>
</dbReference>
<feature type="domain" description="CBS" evidence="3">
    <location>
        <begin position="73"/>
        <end position="129"/>
    </location>
</feature>
<gene>
    <name evidence="4" type="ordered locus">Plabr_0668</name>
</gene>
<evidence type="ECO:0000256" key="1">
    <source>
        <dbReference type="ARBA" id="ARBA00022737"/>
    </source>
</evidence>
<reference evidence="5" key="1">
    <citation type="submission" date="2011-02" db="EMBL/GenBank/DDBJ databases">
        <title>The complete genome of Planctomyces brasiliensis DSM 5305.</title>
        <authorList>
            <person name="Lucas S."/>
            <person name="Copeland A."/>
            <person name="Lapidus A."/>
            <person name="Bruce D."/>
            <person name="Goodwin L."/>
            <person name="Pitluck S."/>
            <person name="Kyrpides N."/>
            <person name="Mavromatis K."/>
            <person name="Pagani I."/>
            <person name="Ivanova N."/>
            <person name="Ovchinnikova G."/>
            <person name="Lu M."/>
            <person name="Detter J.C."/>
            <person name="Han C."/>
            <person name="Land M."/>
            <person name="Hauser L."/>
            <person name="Markowitz V."/>
            <person name="Cheng J.-F."/>
            <person name="Hugenholtz P."/>
            <person name="Woyke T."/>
            <person name="Wu D."/>
            <person name="Tindall B."/>
            <person name="Pomrenke H.G."/>
            <person name="Brambilla E."/>
            <person name="Klenk H.-P."/>
            <person name="Eisen J.A."/>
        </authorList>
    </citation>
    <scope>NUCLEOTIDE SEQUENCE [LARGE SCALE GENOMIC DNA]</scope>
    <source>
        <strain evidence="5">ATCC 49424 / DSM 5305 / JCM 21570 / NBRC 103401 / IFAM 1448</strain>
    </source>
</reference>
<evidence type="ECO:0000313" key="5">
    <source>
        <dbReference type="Proteomes" id="UP000006860"/>
    </source>
</evidence>
<feature type="domain" description="CBS" evidence="3">
    <location>
        <begin position="9"/>
        <end position="68"/>
    </location>
</feature>
<keyword evidence="1" id="KW-0677">Repeat</keyword>
<dbReference type="EMBL" id="CP002546">
    <property type="protein sequence ID" value="ADY58295.1"/>
    <property type="molecule type" value="Genomic_DNA"/>
</dbReference>
<protein>
    <submittedName>
        <fullName evidence="4">CBS domain containing protein</fullName>
    </submittedName>
</protein>
<sequence length="169" mass="18835">MRNTVGTHVRTEIASIATMATFQQAIQTLQHRELRTLYVVDQDHRLVGLLPDYLLVKALLHNSGDQPEISRLMCTTPTVLLSETLMSVAAPLFREARFDALPVTHDGRLLGELRRSDAIAWLLESQTDEAESIVEQPEPTTPPLKGPTFLKRSILASTRIETSHGNPTE</sequence>
<dbReference type="InterPro" id="IPR051462">
    <property type="entry name" value="CBS_domain-containing"/>
</dbReference>
<evidence type="ECO:0000259" key="3">
    <source>
        <dbReference type="PROSITE" id="PS51371"/>
    </source>
</evidence>
<dbReference type="PANTHER" id="PTHR48108:SF26">
    <property type="entry name" value="CBS DOMAIN-CONTAINING PROTEIN DDB_G0289609"/>
    <property type="match status" value="1"/>
</dbReference>
<accession>F0SG06</accession>
<evidence type="ECO:0000256" key="2">
    <source>
        <dbReference type="PROSITE-ProRule" id="PRU00703"/>
    </source>
</evidence>
<proteinExistence type="predicted"/>
<dbReference type="RefSeq" id="WP_013627038.1">
    <property type="nucleotide sequence ID" value="NC_015174.1"/>
</dbReference>
<dbReference type="InterPro" id="IPR000644">
    <property type="entry name" value="CBS_dom"/>
</dbReference>
<dbReference type="Proteomes" id="UP000006860">
    <property type="component" value="Chromosome"/>
</dbReference>
<evidence type="ECO:0000313" key="4">
    <source>
        <dbReference type="EMBL" id="ADY58295.1"/>
    </source>
</evidence>
<dbReference type="Gene3D" id="3.10.580.10">
    <property type="entry name" value="CBS-domain"/>
    <property type="match status" value="1"/>
</dbReference>
<keyword evidence="2" id="KW-0129">CBS domain</keyword>
<dbReference type="OrthoDB" id="213170at2"/>
<name>F0SG06_RUBBR</name>